<gene>
    <name evidence="1" type="ORF">ETD83_16325</name>
</gene>
<evidence type="ECO:0000313" key="2">
    <source>
        <dbReference type="Proteomes" id="UP000309174"/>
    </source>
</evidence>
<accession>A0A5C4JCL7</accession>
<dbReference type="Proteomes" id="UP000309174">
    <property type="component" value="Unassembled WGS sequence"/>
</dbReference>
<keyword evidence="2" id="KW-1185">Reference proteome</keyword>
<protein>
    <submittedName>
        <fullName evidence="1">Uncharacterized protein</fullName>
    </submittedName>
</protein>
<dbReference type="EMBL" id="VCKW01000073">
    <property type="protein sequence ID" value="TMR00615.1"/>
    <property type="molecule type" value="Genomic_DNA"/>
</dbReference>
<comment type="caution">
    <text evidence="1">The sequence shown here is derived from an EMBL/GenBank/DDBJ whole genome shotgun (WGS) entry which is preliminary data.</text>
</comment>
<organism evidence="1 2">
    <name type="scientific">Actinomadura soli</name>
    <dbReference type="NCBI Taxonomy" id="2508997"/>
    <lineage>
        <taxon>Bacteria</taxon>
        <taxon>Bacillati</taxon>
        <taxon>Actinomycetota</taxon>
        <taxon>Actinomycetes</taxon>
        <taxon>Streptosporangiales</taxon>
        <taxon>Thermomonosporaceae</taxon>
        <taxon>Actinomadura</taxon>
    </lineage>
</organism>
<reference evidence="1 2" key="1">
    <citation type="submission" date="2019-05" db="EMBL/GenBank/DDBJ databases">
        <title>Draft genome sequence of Actinomadura sp. 14C53.</title>
        <authorList>
            <person name="Saricaoglu S."/>
            <person name="Isik K."/>
        </authorList>
    </citation>
    <scope>NUCLEOTIDE SEQUENCE [LARGE SCALE GENOMIC DNA]</scope>
    <source>
        <strain evidence="1 2">14C53</strain>
    </source>
</reference>
<dbReference type="RefSeq" id="WP_138645983.1">
    <property type="nucleotide sequence ID" value="NZ_VCKW01000073.1"/>
</dbReference>
<name>A0A5C4JCL7_9ACTN</name>
<dbReference type="AlphaFoldDB" id="A0A5C4JCL7"/>
<evidence type="ECO:0000313" key="1">
    <source>
        <dbReference type="EMBL" id="TMR00615.1"/>
    </source>
</evidence>
<proteinExistence type="predicted"/>
<sequence>MIRPNSRLARLSPPKCAPRLYPRPVLKRVMGRRLRTLLDEIAVRRLQTNACDMRYSAQCRGR</sequence>